<dbReference type="Proteomes" id="UP000789396">
    <property type="component" value="Unassembled WGS sequence"/>
</dbReference>
<comment type="caution">
    <text evidence="1">The sequence shown here is derived from an EMBL/GenBank/DDBJ whole genome shotgun (WGS) entry which is preliminary data.</text>
</comment>
<reference evidence="1" key="1">
    <citation type="submission" date="2021-06" db="EMBL/GenBank/DDBJ databases">
        <authorList>
            <person name="Kallberg Y."/>
            <person name="Tangrot J."/>
            <person name="Rosling A."/>
        </authorList>
    </citation>
    <scope>NUCLEOTIDE SEQUENCE</scope>
    <source>
        <strain evidence="1">IN212</strain>
    </source>
</reference>
<organism evidence="1 2">
    <name type="scientific">Racocetra fulgida</name>
    <dbReference type="NCBI Taxonomy" id="60492"/>
    <lineage>
        <taxon>Eukaryota</taxon>
        <taxon>Fungi</taxon>
        <taxon>Fungi incertae sedis</taxon>
        <taxon>Mucoromycota</taxon>
        <taxon>Glomeromycotina</taxon>
        <taxon>Glomeromycetes</taxon>
        <taxon>Diversisporales</taxon>
        <taxon>Gigasporaceae</taxon>
        <taxon>Racocetra</taxon>
    </lineage>
</organism>
<gene>
    <name evidence="1" type="ORF">RFULGI_LOCUS6802</name>
</gene>
<dbReference type="AlphaFoldDB" id="A0A9N9CK94"/>
<dbReference type="EMBL" id="CAJVPZ010009196">
    <property type="protein sequence ID" value="CAG8606295.1"/>
    <property type="molecule type" value="Genomic_DNA"/>
</dbReference>
<feature type="non-terminal residue" evidence="1">
    <location>
        <position position="208"/>
    </location>
</feature>
<name>A0A9N9CK94_9GLOM</name>
<protein>
    <submittedName>
        <fullName evidence="1">13976_t:CDS:1</fullName>
    </submittedName>
</protein>
<dbReference type="OrthoDB" id="2447872at2759"/>
<keyword evidence="2" id="KW-1185">Reference proteome</keyword>
<evidence type="ECO:0000313" key="2">
    <source>
        <dbReference type="Proteomes" id="UP000789396"/>
    </source>
</evidence>
<evidence type="ECO:0000313" key="1">
    <source>
        <dbReference type="EMBL" id="CAG8606295.1"/>
    </source>
</evidence>
<sequence length="208" mass="24302">MKTVNIWYQTKQLEEHKINSFMRILAEKTGINCEGCKITNQAAHYEWPKNSVQKAILNSLMTILKTPKPLLDTQNYQPNILSTTDSYNQFRFARQIYQDLVSKLQTTLPQAKSSKPQATPPQVNMLSRLPLHQLLLVPNEGLEIQKFQAMQKEFQKIQTTQKEFQEIQTTQKEIQEIQVTQKEFQEIQATQKKFLQGDLFMNLSITFH</sequence>
<proteinExistence type="predicted"/>
<accession>A0A9N9CK94</accession>